<reference evidence="1 3" key="1">
    <citation type="journal article" date="2020" name="Stud. Mycol.">
        <title>101 Dothideomycetes genomes: a test case for predicting lifestyles and emergence of pathogens.</title>
        <authorList>
            <person name="Haridas S."/>
            <person name="Albert R."/>
            <person name="Binder M."/>
            <person name="Bloem J."/>
            <person name="Labutti K."/>
            <person name="Salamov A."/>
            <person name="Andreopoulos B."/>
            <person name="Baker S."/>
            <person name="Barry K."/>
            <person name="Bills G."/>
            <person name="Bluhm B."/>
            <person name="Cannon C."/>
            <person name="Castanera R."/>
            <person name="Culley D."/>
            <person name="Daum C."/>
            <person name="Ezra D."/>
            <person name="Gonzalez J."/>
            <person name="Henrissat B."/>
            <person name="Kuo A."/>
            <person name="Liang C."/>
            <person name="Lipzen A."/>
            <person name="Lutzoni F."/>
            <person name="Magnuson J."/>
            <person name="Mondo S."/>
            <person name="Nolan M."/>
            <person name="Ohm R."/>
            <person name="Pangilinan J."/>
            <person name="Park H.-J."/>
            <person name="Ramirez L."/>
            <person name="Alfaro M."/>
            <person name="Sun H."/>
            <person name="Tritt A."/>
            <person name="Yoshinaga Y."/>
            <person name="Zwiers L.-H."/>
            <person name="Turgeon B."/>
            <person name="Goodwin S."/>
            <person name="Spatafora J."/>
            <person name="Crous P."/>
            <person name="Grigoriev I."/>
        </authorList>
    </citation>
    <scope>NUCLEOTIDE SEQUENCE</scope>
    <source>
        <strain evidence="1 3">CBS 304.34</strain>
    </source>
</reference>
<evidence type="ECO:0000313" key="3">
    <source>
        <dbReference type="RefSeq" id="XP_033573195.1"/>
    </source>
</evidence>
<keyword evidence="2" id="KW-1185">Reference proteome</keyword>
<evidence type="ECO:0000313" key="2">
    <source>
        <dbReference type="Proteomes" id="UP000504636"/>
    </source>
</evidence>
<protein>
    <submittedName>
        <fullName evidence="1 3">Uncharacterized protein</fullName>
    </submittedName>
</protein>
<evidence type="ECO:0000313" key="1">
    <source>
        <dbReference type="EMBL" id="KAF2806231.1"/>
    </source>
</evidence>
<sequence length="183" mass="20870">MLRGRAEDRNEDRIPSVCFSSRALMVLRRYAANILNYVKISRFASIQCCPDHGLELSTPAIFGDALTIIPQQRYACTYPVQCRSKPTFALPIRPFEKLTCQKGVKDHSETVPYAPKLPFPFAESRREKRNSNRTCGVLTRFHPFCKEKETKSESEKKRRVGRIFSCFLSGIGVRRCSTNSKSA</sequence>
<organism evidence="1">
    <name type="scientific">Mytilinidion resinicola</name>
    <dbReference type="NCBI Taxonomy" id="574789"/>
    <lineage>
        <taxon>Eukaryota</taxon>
        <taxon>Fungi</taxon>
        <taxon>Dikarya</taxon>
        <taxon>Ascomycota</taxon>
        <taxon>Pezizomycotina</taxon>
        <taxon>Dothideomycetes</taxon>
        <taxon>Pleosporomycetidae</taxon>
        <taxon>Mytilinidiales</taxon>
        <taxon>Mytilinidiaceae</taxon>
        <taxon>Mytilinidion</taxon>
    </lineage>
</organism>
<dbReference type="EMBL" id="MU003707">
    <property type="protein sequence ID" value="KAF2806231.1"/>
    <property type="molecule type" value="Genomic_DNA"/>
</dbReference>
<reference evidence="3" key="2">
    <citation type="submission" date="2020-04" db="EMBL/GenBank/DDBJ databases">
        <authorList>
            <consortium name="NCBI Genome Project"/>
        </authorList>
    </citation>
    <scope>NUCLEOTIDE SEQUENCE</scope>
    <source>
        <strain evidence="3">CBS 304.34</strain>
    </source>
</reference>
<dbReference type="RefSeq" id="XP_033573195.1">
    <property type="nucleotide sequence ID" value="XM_033729033.1"/>
</dbReference>
<accession>A0A6A6YBN7</accession>
<reference evidence="3" key="3">
    <citation type="submission" date="2025-04" db="UniProtKB">
        <authorList>
            <consortium name="RefSeq"/>
        </authorList>
    </citation>
    <scope>IDENTIFICATION</scope>
    <source>
        <strain evidence="3">CBS 304.34</strain>
    </source>
</reference>
<dbReference type="GeneID" id="54469926"/>
<dbReference type="AlphaFoldDB" id="A0A6A6YBN7"/>
<gene>
    <name evidence="1 3" type="ORF">BDZ99DRAFT_92509</name>
</gene>
<name>A0A6A6YBN7_9PEZI</name>
<dbReference type="Proteomes" id="UP000504636">
    <property type="component" value="Unplaced"/>
</dbReference>
<proteinExistence type="predicted"/>